<reference evidence="3 4" key="1">
    <citation type="submission" date="2023-04" db="EMBL/GenBank/DDBJ databases">
        <title>Marinoamorphus aggregata gen. nov., sp. Nov., isolate from tissue of brittle star Ophioplocus japonicus.</title>
        <authorList>
            <person name="Kawano K."/>
            <person name="Sawayama S."/>
            <person name="Nakagawa S."/>
        </authorList>
    </citation>
    <scope>NUCLEOTIDE SEQUENCE [LARGE SCALE GENOMIC DNA]</scope>
    <source>
        <strain evidence="3 4">NKW23</strain>
    </source>
</reference>
<dbReference type="PANTHER" id="PTHR35562">
    <property type="entry name" value="DNA ENDONUCLEASE SMRA-RELATED"/>
    <property type="match status" value="1"/>
</dbReference>
<sequence>MGPGRRRRGLTPEERALWERVARTANPLKGPAPKPPDAVASPPAMPEMHPSDEPRRAPPAPATSLPRPGSRARALGSTAAPPVGVTAHGPPHPGPVGRPEPGLDRRTAERLRRGEREPDARIDLHGLTAARAHARLDTFVRRAIAERRRCLLVITGKGDARGGRRHHREDAPFMSPSGGVLREAAPKWLRSGPFARQIVGIYEAHRRHGGAGAFYVYLKKPGSI</sequence>
<dbReference type="PANTHER" id="PTHR35562:SF2">
    <property type="entry name" value="DNA ENDONUCLEASE SMRA-RELATED"/>
    <property type="match status" value="1"/>
</dbReference>
<comment type="caution">
    <text evidence="3">The sequence shown here is derived from an EMBL/GenBank/DDBJ whole genome shotgun (WGS) entry which is preliminary data.</text>
</comment>
<keyword evidence="4" id="KW-1185">Reference proteome</keyword>
<gene>
    <name evidence="3" type="ORF">LNKW23_26590</name>
</gene>
<organism evidence="3 4">
    <name type="scientific">Paralimibaculum aggregatum</name>
    <dbReference type="NCBI Taxonomy" id="3036245"/>
    <lineage>
        <taxon>Bacteria</taxon>
        <taxon>Pseudomonadati</taxon>
        <taxon>Pseudomonadota</taxon>
        <taxon>Alphaproteobacteria</taxon>
        <taxon>Rhodobacterales</taxon>
        <taxon>Paracoccaceae</taxon>
        <taxon>Paralimibaculum</taxon>
    </lineage>
</organism>
<dbReference type="RefSeq" id="WP_285672240.1">
    <property type="nucleotide sequence ID" value="NZ_BSYI01000019.1"/>
</dbReference>
<dbReference type="Pfam" id="PF01713">
    <property type="entry name" value="Smr"/>
    <property type="match status" value="1"/>
</dbReference>
<dbReference type="InterPro" id="IPR036063">
    <property type="entry name" value="Smr_dom_sf"/>
</dbReference>
<feature type="compositionally biased region" description="Basic and acidic residues" evidence="1">
    <location>
        <begin position="101"/>
        <end position="118"/>
    </location>
</feature>
<dbReference type="SUPFAM" id="SSF160443">
    <property type="entry name" value="SMR domain-like"/>
    <property type="match status" value="1"/>
</dbReference>
<dbReference type="SMART" id="SM00463">
    <property type="entry name" value="SMR"/>
    <property type="match status" value="1"/>
</dbReference>
<evidence type="ECO:0000313" key="3">
    <source>
        <dbReference type="EMBL" id="GMG83446.1"/>
    </source>
</evidence>
<evidence type="ECO:0000313" key="4">
    <source>
        <dbReference type="Proteomes" id="UP001239909"/>
    </source>
</evidence>
<dbReference type="Proteomes" id="UP001239909">
    <property type="component" value="Unassembled WGS sequence"/>
</dbReference>
<feature type="region of interest" description="Disordered" evidence="1">
    <location>
        <begin position="1"/>
        <end position="118"/>
    </location>
</feature>
<protein>
    <submittedName>
        <fullName evidence="3">Smr/MutS family protein</fullName>
    </submittedName>
</protein>
<feature type="compositionally biased region" description="Basic and acidic residues" evidence="1">
    <location>
        <begin position="10"/>
        <end position="22"/>
    </location>
</feature>
<proteinExistence type="predicted"/>
<dbReference type="PROSITE" id="PS50828">
    <property type="entry name" value="SMR"/>
    <property type="match status" value="1"/>
</dbReference>
<feature type="domain" description="Smr" evidence="2">
    <location>
        <begin position="122"/>
        <end position="219"/>
    </location>
</feature>
<feature type="compositionally biased region" description="Low complexity" evidence="1">
    <location>
        <begin position="79"/>
        <end position="89"/>
    </location>
</feature>
<evidence type="ECO:0000259" key="2">
    <source>
        <dbReference type="PROSITE" id="PS50828"/>
    </source>
</evidence>
<name>A0ABQ6LJL1_9RHOB</name>
<dbReference type="InterPro" id="IPR002625">
    <property type="entry name" value="Smr_dom"/>
</dbReference>
<evidence type="ECO:0000256" key="1">
    <source>
        <dbReference type="SAM" id="MobiDB-lite"/>
    </source>
</evidence>
<accession>A0ABQ6LJL1</accession>
<dbReference type="EMBL" id="BSYI01000019">
    <property type="protein sequence ID" value="GMG83446.1"/>
    <property type="molecule type" value="Genomic_DNA"/>
</dbReference>
<dbReference type="Gene3D" id="3.30.1370.110">
    <property type="match status" value="1"/>
</dbReference>